<sequence>MKKIMNPTQIIYDTSAVDYIASLKPKNVCITTDPIMLKLGILDPIRDYLKAQKIAYEIFSDVQPDPSEALVQKGLMHIIETKPDLIIALGGGSAIDLAKAIVFYCIKIKEKLMQSEYIHKPLFVAIPTTSGTGSEVTNYAVITSSDGKKQVIQSELIQPDVAILDASLTLSAPDNLTAETGFDALTHALEAIVSLESNPFSEAYALKAIELIFENLIPAYQTCTHLESKKNMQLASTMAGMAFNQSGLGLCHSIAHSIGATCHLSHGLSNALVLPEVMKFNSRNHQVRDQYNMVSQYLGLVLDSPDMNVKALIESIRIIKQRLNLPTHLHELNIPMDVILSNMPKIITEVKQDFCSESNPINFTDEDIRGIIMTIC</sequence>
<dbReference type="InterPro" id="IPR001670">
    <property type="entry name" value="ADH_Fe/GldA"/>
</dbReference>
<dbReference type="InterPro" id="IPR018211">
    <property type="entry name" value="ADH_Fe_CS"/>
</dbReference>
<evidence type="ECO:0000256" key="3">
    <source>
        <dbReference type="ARBA" id="ARBA00023027"/>
    </source>
</evidence>
<dbReference type="PANTHER" id="PTHR11496:SF102">
    <property type="entry name" value="ALCOHOL DEHYDROGENASE 4"/>
    <property type="match status" value="1"/>
</dbReference>
<comment type="similarity">
    <text evidence="1">Belongs to the iron-containing alcohol dehydrogenase family.</text>
</comment>
<gene>
    <name evidence="6" type="ORF">ISU02_22800</name>
</gene>
<evidence type="ECO:0000313" key="7">
    <source>
        <dbReference type="Proteomes" id="UP000614200"/>
    </source>
</evidence>
<dbReference type="RefSeq" id="WP_194704170.1">
    <property type="nucleotide sequence ID" value="NZ_JADKNH010000023.1"/>
</dbReference>
<dbReference type="InterPro" id="IPR039697">
    <property type="entry name" value="Alcohol_dehydrogenase_Fe"/>
</dbReference>
<dbReference type="PROSITE" id="PS00913">
    <property type="entry name" value="ADH_IRON_1"/>
    <property type="match status" value="1"/>
</dbReference>
<feature type="domain" description="Alcohol dehydrogenase iron-type/glycerol dehydrogenase GldA" evidence="4">
    <location>
        <begin position="7"/>
        <end position="165"/>
    </location>
</feature>
<dbReference type="Pfam" id="PF25137">
    <property type="entry name" value="ADH_Fe_C"/>
    <property type="match status" value="1"/>
</dbReference>
<evidence type="ECO:0000256" key="1">
    <source>
        <dbReference type="ARBA" id="ARBA00007358"/>
    </source>
</evidence>
<accession>A0ABR9ZZQ3</accession>
<keyword evidence="7" id="KW-1185">Reference proteome</keyword>
<dbReference type="Pfam" id="PF00465">
    <property type="entry name" value="Fe-ADH"/>
    <property type="match status" value="1"/>
</dbReference>
<keyword evidence="2" id="KW-0560">Oxidoreductase</keyword>
<comment type="caution">
    <text evidence="6">The sequence shown here is derived from an EMBL/GenBank/DDBJ whole genome shotgun (WGS) entry which is preliminary data.</text>
</comment>
<dbReference type="SUPFAM" id="SSF56796">
    <property type="entry name" value="Dehydroquinate synthase-like"/>
    <property type="match status" value="1"/>
</dbReference>
<dbReference type="Gene3D" id="1.20.1090.10">
    <property type="entry name" value="Dehydroquinate synthase-like - alpha domain"/>
    <property type="match status" value="1"/>
</dbReference>
<dbReference type="InterPro" id="IPR056798">
    <property type="entry name" value="ADH_Fe_C"/>
</dbReference>
<dbReference type="PANTHER" id="PTHR11496">
    <property type="entry name" value="ALCOHOL DEHYDROGENASE"/>
    <property type="match status" value="1"/>
</dbReference>
<feature type="domain" description="Fe-containing alcohol dehydrogenase-like C-terminal" evidence="5">
    <location>
        <begin position="177"/>
        <end position="373"/>
    </location>
</feature>
<organism evidence="6 7">
    <name type="scientific">Fusibacter ferrireducens</name>
    <dbReference type="NCBI Taxonomy" id="2785058"/>
    <lineage>
        <taxon>Bacteria</taxon>
        <taxon>Bacillati</taxon>
        <taxon>Bacillota</taxon>
        <taxon>Clostridia</taxon>
        <taxon>Eubacteriales</taxon>
        <taxon>Eubacteriales Family XII. Incertae Sedis</taxon>
        <taxon>Fusibacter</taxon>
    </lineage>
</organism>
<keyword evidence="3" id="KW-0520">NAD</keyword>
<name>A0ABR9ZZQ3_9FIRM</name>
<evidence type="ECO:0000259" key="4">
    <source>
        <dbReference type="Pfam" id="PF00465"/>
    </source>
</evidence>
<dbReference type="Gene3D" id="3.40.50.1970">
    <property type="match status" value="1"/>
</dbReference>
<evidence type="ECO:0000259" key="5">
    <source>
        <dbReference type="Pfam" id="PF25137"/>
    </source>
</evidence>
<proteinExistence type="inferred from homology"/>
<dbReference type="EMBL" id="JADKNH010000023">
    <property type="protein sequence ID" value="MBF4695938.1"/>
    <property type="molecule type" value="Genomic_DNA"/>
</dbReference>
<dbReference type="Proteomes" id="UP000614200">
    <property type="component" value="Unassembled WGS sequence"/>
</dbReference>
<protein>
    <submittedName>
        <fullName evidence="6">Iron-containing alcohol dehydrogenase</fullName>
    </submittedName>
</protein>
<evidence type="ECO:0000256" key="2">
    <source>
        <dbReference type="ARBA" id="ARBA00023002"/>
    </source>
</evidence>
<reference evidence="6 7" key="1">
    <citation type="submission" date="2020-11" db="EMBL/GenBank/DDBJ databases">
        <title>Fusibacter basophilias sp. nov.</title>
        <authorList>
            <person name="Qiu D."/>
        </authorList>
    </citation>
    <scope>NUCLEOTIDE SEQUENCE [LARGE SCALE GENOMIC DNA]</scope>
    <source>
        <strain evidence="6 7">Q10-2</strain>
    </source>
</reference>
<evidence type="ECO:0000313" key="6">
    <source>
        <dbReference type="EMBL" id="MBF4695938.1"/>
    </source>
</evidence>